<dbReference type="GO" id="GO:0000917">
    <property type="term" value="P:division septum assembly"/>
    <property type="evidence" value="ECO:0007669"/>
    <property type="project" value="UniProtKB-KW"/>
</dbReference>
<dbReference type="SUPFAM" id="SSF102829">
    <property type="entry name" value="Cell division protein ZapA-like"/>
    <property type="match status" value="1"/>
</dbReference>
<feature type="coiled-coil region" evidence="10">
    <location>
        <begin position="83"/>
        <end position="162"/>
    </location>
</feature>
<dbReference type="STRING" id="33036.HMPREF3200_00536"/>
<evidence type="ECO:0000256" key="3">
    <source>
        <dbReference type="ARBA" id="ARBA00022490"/>
    </source>
</evidence>
<evidence type="ECO:0000256" key="4">
    <source>
        <dbReference type="ARBA" id="ARBA00022618"/>
    </source>
</evidence>
<evidence type="ECO:0000256" key="9">
    <source>
        <dbReference type="ARBA" id="ARBA00033158"/>
    </source>
</evidence>
<keyword evidence="3" id="KW-0963">Cytoplasm</keyword>
<dbReference type="InterPro" id="IPR007838">
    <property type="entry name" value="Cell_div_ZapA-like"/>
</dbReference>
<protein>
    <recommendedName>
        <fullName evidence="2">Cell division protein ZapA</fullName>
    </recommendedName>
    <alternativeName>
        <fullName evidence="9">Z ring-associated protein ZapA</fullName>
    </alternativeName>
</protein>
<proteinExistence type="predicted"/>
<keyword evidence="12" id="KW-1185">Reference proteome</keyword>
<dbReference type="GO" id="GO:0000921">
    <property type="term" value="P:septin ring assembly"/>
    <property type="evidence" value="ECO:0007669"/>
    <property type="project" value="TreeGrafter"/>
</dbReference>
<evidence type="ECO:0000256" key="1">
    <source>
        <dbReference type="ARBA" id="ARBA00004496"/>
    </source>
</evidence>
<dbReference type="GO" id="GO:0005829">
    <property type="term" value="C:cytosol"/>
    <property type="evidence" value="ECO:0007669"/>
    <property type="project" value="TreeGrafter"/>
</dbReference>
<evidence type="ECO:0000313" key="12">
    <source>
        <dbReference type="Proteomes" id="UP000070383"/>
    </source>
</evidence>
<dbReference type="Gene3D" id="6.10.250.790">
    <property type="match status" value="1"/>
</dbReference>
<dbReference type="Pfam" id="PF05164">
    <property type="entry name" value="ZapA"/>
    <property type="match status" value="1"/>
</dbReference>
<evidence type="ECO:0000256" key="8">
    <source>
        <dbReference type="ARBA" id="ARBA00026068"/>
    </source>
</evidence>
<evidence type="ECO:0000256" key="6">
    <source>
        <dbReference type="ARBA" id="ARBA00023306"/>
    </source>
</evidence>
<accession>A0A133KGT0</accession>
<keyword evidence="4 11" id="KW-0132">Cell division</keyword>
<keyword evidence="10" id="KW-0175">Coiled coil</keyword>
<comment type="subunit">
    <text evidence="8">Homodimer. Interacts with FtsZ.</text>
</comment>
<dbReference type="GO" id="GO:0030428">
    <property type="term" value="C:cell septum"/>
    <property type="evidence" value="ECO:0007669"/>
    <property type="project" value="TreeGrafter"/>
</dbReference>
<dbReference type="AlphaFoldDB" id="A0A133KGT0"/>
<sequence length="163" mass="19104">MSEYKVDVKIAGKTYTLVTDEAKDNIKDIAEIFDGKIQEVKSNRLTFDRQLVLAGLNITDDFYKLSKQYDSLKEKSEEPCKYYPTIKEEVEKLKEENKKLLDENEKNTKAISDLKIENTKLEQSLNKYRNSRETIEKLKNEVKRLQVEVMDLSKENDMLKGKL</sequence>
<name>A0A133KGT0_9FIRM</name>
<evidence type="ECO:0000256" key="5">
    <source>
        <dbReference type="ARBA" id="ARBA00023210"/>
    </source>
</evidence>
<evidence type="ECO:0000256" key="10">
    <source>
        <dbReference type="SAM" id="Coils"/>
    </source>
</evidence>
<dbReference type="GO" id="GO:0032153">
    <property type="term" value="C:cell division site"/>
    <property type="evidence" value="ECO:0007669"/>
    <property type="project" value="TreeGrafter"/>
</dbReference>
<dbReference type="PATRIC" id="fig|33036.3.peg.534"/>
<dbReference type="GO" id="GO:0043093">
    <property type="term" value="P:FtsZ-dependent cytokinesis"/>
    <property type="evidence" value="ECO:0007669"/>
    <property type="project" value="TreeGrafter"/>
</dbReference>
<comment type="caution">
    <text evidence="11">The sequence shown here is derived from an EMBL/GenBank/DDBJ whole genome shotgun (WGS) entry which is preliminary data.</text>
</comment>
<evidence type="ECO:0000256" key="7">
    <source>
        <dbReference type="ARBA" id="ARBA00024910"/>
    </source>
</evidence>
<reference evidence="12" key="1">
    <citation type="submission" date="2016-01" db="EMBL/GenBank/DDBJ databases">
        <authorList>
            <person name="Mitreva M."/>
            <person name="Pepin K.H."/>
            <person name="Mihindukulasuriya K.A."/>
            <person name="Fulton R."/>
            <person name="Fronick C."/>
            <person name="O'Laughlin M."/>
            <person name="Miner T."/>
            <person name="Herter B."/>
            <person name="Rosa B.A."/>
            <person name="Cordes M."/>
            <person name="Tomlinson C."/>
            <person name="Wollam A."/>
            <person name="Palsikar V.B."/>
            <person name="Mardis E.R."/>
            <person name="Wilson R.K."/>
        </authorList>
    </citation>
    <scope>NUCLEOTIDE SEQUENCE [LARGE SCALE GENOMIC DNA]</scope>
    <source>
        <strain evidence="12">MJR8151</strain>
    </source>
</reference>
<evidence type="ECO:0000256" key="2">
    <source>
        <dbReference type="ARBA" id="ARBA00015195"/>
    </source>
</evidence>
<dbReference type="InterPro" id="IPR036192">
    <property type="entry name" value="Cell_div_ZapA-like_sf"/>
</dbReference>
<dbReference type="Proteomes" id="UP000070383">
    <property type="component" value="Unassembled WGS sequence"/>
</dbReference>
<evidence type="ECO:0000313" key="11">
    <source>
        <dbReference type="EMBL" id="KWZ78809.1"/>
    </source>
</evidence>
<dbReference type="PANTHER" id="PTHR34981">
    <property type="entry name" value="CELL DIVISION PROTEIN ZAPA"/>
    <property type="match status" value="1"/>
</dbReference>
<keyword evidence="5" id="KW-0717">Septation</keyword>
<keyword evidence="6" id="KW-0131">Cell cycle</keyword>
<organism evidence="11 12">
    <name type="scientific">Anaerococcus tetradius</name>
    <dbReference type="NCBI Taxonomy" id="33036"/>
    <lineage>
        <taxon>Bacteria</taxon>
        <taxon>Bacillati</taxon>
        <taxon>Bacillota</taxon>
        <taxon>Tissierellia</taxon>
        <taxon>Tissierellales</taxon>
        <taxon>Peptoniphilaceae</taxon>
        <taxon>Anaerococcus</taxon>
    </lineage>
</organism>
<dbReference type="RefSeq" id="WP_060929097.1">
    <property type="nucleotide sequence ID" value="NZ_CAMXZL010000020.1"/>
</dbReference>
<comment type="subcellular location">
    <subcellularLocation>
        <location evidence="1">Cytoplasm</location>
    </subcellularLocation>
</comment>
<comment type="function">
    <text evidence="7">Activator of cell division through the inhibition of FtsZ GTPase activity, therefore promoting FtsZ assembly into bundles of protofilaments necessary for the formation of the division Z ring. It is recruited early at mid-cell but it is not essential for cell division.</text>
</comment>
<dbReference type="OrthoDB" id="1711036at2"/>
<dbReference type="PANTHER" id="PTHR34981:SF1">
    <property type="entry name" value="CELL DIVISION PROTEIN ZAPA"/>
    <property type="match status" value="1"/>
</dbReference>
<dbReference type="InterPro" id="IPR053712">
    <property type="entry name" value="Bac_CellDiv_Activator"/>
</dbReference>
<dbReference type="EMBL" id="LRPM01000016">
    <property type="protein sequence ID" value="KWZ78809.1"/>
    <property type="molecule type" value="Genomic_DNA"/>
</dbReference>
<gene>
    <name evidence="11" type="ORF">HMPREF3200_00536</name>
</gene>